<keyword evidence="4" id="KW-1185">Reference proteome</keyword>
<evidence type="ECO:0000256" key="1">
    <source>
        <dbReference type="SAM" id="MobiDB-lite"/>
    </source>
</evidence>
<proteinExistence type="predicted"/>
<dbReference type="InterPro" id="IPR006569">
    <property type="entry name" value="CID_dom"/>
</dbReference>
<protein>
    <recommendedName>
        <fullName evidence="2">CID domain-containing protein</fullName>
    </recommendedName>
</protein>
<feature type="compositionally biased region" description="Pro residues" evidence="1">
    <location>
        <begin position="222"/>
        <end position="231"/>
    </location>
</feature>
<dbReference type="OrthoDB" id="10069473at2759"/>
<feature type="non-terminal residue" evidence="3">
    <location>
        <position position="290"/>
    </location>
</feature>
<dbReference type="Pfam" id="PF04818">
    <property type="entry name" value="CID"/>
    <property type="match status" value="1"/>
</dbReference>
<evidence type="ECO:0000313" key="3">
    <source>
        <dbReference type="EMBL" id="CAG7833411.1"/>
    </source>
</evidence>
<reference evidence="3" key="1">
    <citation type="submission" date="2021-06" db="EMBL/GenBank/DDBJ databases">
        <authorList>
            <person name="Hodson N. C."/>
            <person name="Mongue J. A."/>
            <person name="Jaron S. K."/>
        </authorList>
    </citation>
    <scope>NUCLEOTIDE SEQUENCE</scope>
</reference>
<feature type="domain" description="CID" evidence="2">
    <location>
        <begin position="1"/>
        <end position="68"/>
    </location>
</feature>
<gene>
    <name evidence="3" type="ORF">AFUS01_LOCUS43038</name>
</gene>
<organism evidence="3 4">
    <name type="scientific">Allacma fusca</name>
    <dbReference type="NCBI Taxonomy" id="39272"/>
    <lineage>
        <taxon>Eukaryota</taxon>
        <taxon>Metazoa</taxon>
        <taxon>Ecdysozoa</taxon>
        <taxon>Arthropoda</taxon>
        <taxon>Hexapoda</taxon>
        <taxon>Collembola</taxon>
        <taxon>Symphypleona</taxon>
        <taxon>Sminthuridae</taxon>
        <taxon>Allacma</taxon>
    </lineage>
</organism>
<evidence type="ECO:0000313" key="4">
    <source>
        <dbReference type="Proteomes" id="UP000708208"/>
    </source>
</evidence>
<name>A0A8J2LLD8_9HEXA</name>
<dbReference type="Proteomes" id="UP000708208">
    <property type="component" value="Unassembled WGS sequence"/>
</dbReference>
<dbReference type="AlphaFoldDB" id="A0A8J2LLD8"/>
<feature type="region of interest" description="Disordered" evidence="1">
    <location>
        <begin position="213"/>
        <end position="239"/>
    </location>
</feature>
<comment type="caution">
    <text evidence="3">The sequence shown here is derived from an EMBL/GenBank/DDBJ whole genome shotgun (WGS) entry which is preliminary data.</text>
</comment>
<accession>A0A8J2LLD8</accession>
<evidence type="ECO:0000259" key="2">
    <source>
        <dbReference type="PROSITE" id="PS51391"/>
    </source>
</evidence>
<dbReference type="PROSITE" id="PS51391">
    <property type="entry name" value="CID"/>
    <property type="match status" value="1"/>
</dbReference>
<dbReference type="EMBL" id="CAJVCH010569868">
    <property type="protein sequence ID" value="CAG7833411.1"/>
    <property type="molecule type" value="Genomic_DNA"/>
</dbReference>
<sequence length="290" mass="32818">DIVQHAKRKSDVTIVNQWAFAVQKATPHVRSPSSVSNAIGRIFKIWEERGIYSKDAVADLLSLLNNVSSKEKVEKKKPETYTANAEKVAAFQPPKLISKIKLAYHLKSHLGTTFRTKSYCQMDMETLKNSIKDRQHGQDVIQEMGTLVEQLRTSEMKLQAEVEERRKIVETGETAIVFYENVRSESKIVNAAYKNFTNRVIKAHDAVDNKLQSFEEMEKEPSPCPSPPAAAPSPTDDDDIVLESRHMIPYETNNPIEPLHIRKSSIQSCRTCLCKCRTILNNQLLVGLIP</sequence>